<protein>
    <submittedName>
        <fullName evidence="2">Uncharacterized protein</fullName>
    </submittedName>
</protein>
<comment type="caution">
    <text evidence="2">The sequence shown here is derived from an EMBL/GenBank/DDBJ whole genome shotgun (WGS) entry which is preliminary data.</text>
</comment>
<reference evidence="2 3" key="1">
    <citation type="submission" date="2014-02" db="EMBL/GenBank/DDBJ databases">
        <title>Expanding our view of genomic diversity in Candidatus Accumulibacter clades.</title>
        <authorList>
            <person name="Skennerton C.T."/>
            <person name="Barr J.J."/>
            <person name="Slater F.R."/>
            <person name="Bond P.L."/>
            <person name="Tyson G.W."/>
        </authorList>
    </citation>
    <scope>NUCLEOTIDE SEQUENCE [LARGE SCALE GENOMIC DNA]</scope>
    <source>
        <strain evidence="3">BA-92</strain>
    </source>
</reference>
<sequence length="158" mass="17854">MLDAVAELAKHAVGDVERILGDEIDADAFRANQPHHLFDLFQQGRRRFAEQQMRLVEEEDQLRFLDVADLGQLFEKLGQQPEQESRVQPRRSHQLVGGEDIDHSPTVVGLHQVGDVEHRFAEEDVAALVAKVQQAALDGADRRRRDIAVLAAECRTRC</sequence>
<evidence type="ECO:0000256" key="1">
    <source>
        <dbReference type="SAM" id="MobiDB-lite"/>
    </source>
</evidence>
<accession>A0A011MUF2</accession>
<name>A0A011MUF2_9PROT</name>
<gene>
    <name evidence="2" type="ORF">AW10_04237</name>
</gene>
<organism evidence="2 3">
    <name type="scientific">Candidatus Accumulibacter appositus</name>
    <dbReference type="NCBI Taxonomy" id="1454003"/>
    <lineage>
        <taxon>Bacteria</taxon>
        <taxon>Pseudomonadati</taxon>
        <taxon>Pseudomonadota</taxon>
        <taxon>Betaproteobacteria</taxon>
        <taxon>Candidatus Accumulibacter</taxon>
    </lineage>
</organism>
<dbReference type="AlphaFoldDB" id="A0A011MUF2"/>
<dbReference type="EMBL" id="JEMX01000176">
    <property type="protein sequence ID" value="EXI73838.1"/>
    <property type="molecule type" value="Genomic_DNA"/>
</dbReference>
<proteinExistence type="predicted"/>
<dbReference type="Proteomes" id="UP000021816">
    <property type="component" value="Unassembled WGS sequence"/>
</dbReference>
<evidence type="ECO:0000313" key="2">
    <source>
        <dbReference type="EMBL" id="EXI73838.1"/>
    </source>
</evidence>
<feature type="region of interest" description="Disordered" evidence="1">
    <location>
        <begin position="79"/>
        <end position="101"/>
    </location>
</feature>
<evidence type="ECO:0000313" key="3">
    <source>
        <dbReference type="Proteomes" id="UP000021816"/>
    </source>
</evidence>